<organism evidence="1 2">
    <name type="scientific">SAR92 clade bacterium</name>
    <dbReference type="NCBI Taxonomy" id="2315479"/>
    <lineage>
        <taxon>Bacteria</taxon>
        <taxon>Pseudomonadati</taxon>
        <taxon>Pseudomonadota</taxon>
        <taxon>Gammaproteobacteria</taxon>
        <taxon>Cellvibrionales</taxon>
        <taxon>Porticoccaceae</taxon>
        <taxon>SAR92 clade</taxon>
    </lineage>
</organism>
<evidence type="ECO:0000313" key="1">
    <source>
        <dbReference type="EMBL" id="RZO19551.1"/>
    </source>
</evidence>
<accession>A0A520MED7</accession>
<name>A0A520MED7_9GAMM</name>
<evidence type="ECO:0000313" key="2">
    <source>
        <dbReference type="Proteomes" id="UP000315889"/>
    </source>
</evidence>
<evidence type="ECO:0008006" key="3">
    <source>
        <dbReference type="Google" id="ProtNLM"/>
    </source>
</evidence>
<gene>
    <name evidence="1" type="ORF">EVB03_07475</name>
</gene>
<dbReference type="EMBL" id="SHBP01000010">
    <property type="protein sequence ID" value="RZO19551.1"/>
    <property type="molecule type" value="Genomic_DNA"/>
</dbReference>
<dbReference type="AlphaFoldDB" id="A0A520MED7"/>
<proteinExistence type="predicted"/>
<reference evidence="1 2" key="1">
    <citation type="submission" date="2019-02" db="EMBL/GenBank/DDBJ databases">
        <title>Prokaryotic population dynamics and viral predation in marine succession experiment using metagenomics: the confinement effect.</title>
        <authorList>
            <person name="Haro-Moreno J.M."/>
            <person name="Rodriguez-Valera F."/>
            <person name="Lopez-Perez M."/>
        </authorList>
    </citation>
    <scope>NUCLEOTIDE SEQUENCE [LARGE SCALE GENOMIC DNA]</scope>
    <source>
        <strain evidence="1">MED-G170</strain>
    </source>
</reference>
<dbReference type="Proteomes" id="UP000315889">
    <property type="component" value="Unassembled WGS sequence"/>
</dbReference>
<comment type="caution">
    <text evidence="1">The sequence shown here is derived from an EMBL/GenBank/DDBJ whole genome shotgun (WGS) entry which is preliminary data.</text>
</comment>
<sequence length="402" mass="43770">MKKVSLLPFALTAVLSLQPLVNGHAEEASSVLQMLGEGDTSLSFRYRYEFVDQDGIDKNANASTLKTRLTYKSASLNGLTALFEVDNVTLVGNESYRTPSNGNIGYPIVADPDGTDVNQVSLTYTSDGYRAILGRQRILHSGQRFVGGVGWRQNEQTYDAFTLSSKSLGPVAIDYSYIWDVNRIFGPKDSAAQPKRWESDSHILLAAMSPAKGHSVKGYAYLLDFADATANSSSTYGIEYSGKFDGFVLDAAYATQSDYAENPISYDADYMMAQLTLPLKLMSVTVGYEVLGSDGGIAAFKTPLATLHKYQGWADKFLGTPTNGIEDTYLKFSGKLGAAKLALIVHDFKADFGRADLGSELDVVATYAINKTVSVQLKYASYDADSHASDTDKLWMTVNAKF</sequence>
<dbReference type="InterPro" id="IPR023614">
    <property type="entry name" value="Porin_dom_sf"/>
</dbReference>
<protein>
    <recommendedName>
        <fullName evidence="3">Alginate export domain-containing protein</fullName>
    </recommendedName>
</protein>
<dbReference type="Gene3D" id="2.40.160.10">
    <property type="entry name" value="Porin"/>
    <property type="match status" value="1"/>
</dbReference>